<proteinExistence type="predicted"/>
<organism evidence="2 3">
    <name type="scientific">Flavobacterium limi</name>
    <dbReference type="NCBI Taxonomy" id="2045105"/>
    <lineage>
        <taxon>Bacteria</taxon>
        <taxon>Pseudomonadati</taxon>
        <taxon>Bacteroidota</taxon>
        <taxon>Flavobacteriia</taxon>
        <taxon>Flavobacteriales</taxon>
        <taxon>Flavobacteriaceae</taxon>
        <taxon>Flavobacterium</taxon>
    </lineage>
</organism>
<evidence type="ECO:0000313" key="2">
    <source>
        <dbReference type="EMBL" id="GGF11350.1"/>
    </source>
</evidence>
<gene>
    <name evidence="2" type="ORF">GCM10011518_20680</name>
</gene>
<dbReference type="Proteomes" id="UP000655016">
    <property type="component" value="Unassembled WGS sequence"/>
</dbReference>
<feature type="signal peptide" evidence="1">
    <location>
        <begin position="1"/>
        <end position="21"/>
    </location>
</feature>
<dbReference type="InterPro" id="IPR012669">
    <property type="entry name" value="Pectate_lyase"/>
</dbReference>
<keyword evidence="3" id="KW-1185">Reference proteome</keyword>
<dbReference type="NCBIfam" id="TIGR02474">
    <property type="entry name" value="pec_lyase"/>
    <property type="match status" value="1"/>
</dbReference>
<accession>A0ABQ1U5P7</accession>
<dbReference type="RefSeq" id="WP_163394262.1">
    <property type="nucleotide sequence ID" value="NZ_BMKP01000004.1"/>
</dbReference>
<dbReference type="Gene3D" id="1.50.10.20">
    <property type="match status" value="1"/>
</dbReference>
<name>A0ABQ1U5P7_9FLAO</name>
<sequence length="366" mass="42181">MNQLKKTALLFLISSSLCVNAQEKAKKWPDLIVKSYSAWFGSEEGKKVGENVLLYQRDIGGWPKNIPMLNEVTEEEKAKLLALKPSGKDCTIDNRATTQEILFVSKMYAQTKDEKYKDSFLRAIDYLLSAQYPNGGWPQYFPLKKGYYTHITYNDNSMVDVLNVLREVANETLYYSIKPSKETIDKAKIAFEKGIDCILKTQYKQNGVLTVWCAQHDEVTFAPANARAYELASLSGKESAKIVLLLMSVDNPSAEIKTAVKSAYEWFEKTKITNLKEERIYDENGKVIGKKMYPMEDVAPIWPRFSELDTNEPFFCDRDGIKKKFITDISEERRNGYSWYSNEPKEVLKKYKKWAKKNNLEKTESE</sequence>
<comment type="caution">
    <text evidence="2">The sequence shown here is derived from an EMBL/GenBank/DDBJ whole genome shotgun (WGS) entry which is preliminary data.</text>
</comment>
<dbReference type="Pfam" id="PF09492">
    <property type="entry name" value="Pec_lyase"/>
    <property type="match status" value="1"/>
</dbReference>
<keyword evidence="1" id="KW-0732">Signal</keyword>
<dbReference type="GO" id="GO:0016829">
    <property type="term" value="F:lyase activity"/>
    <property type="evidence" value="ECO:0007669"/>
    <property type="project" value="UniProtKB-KW"/>
</dbReference>
<dbReference type="SUPFAM" id="SSF81853">
    <property type="entry name" value="Family 10 polysaccharide lyase"/>
    <property type="match status" value="1"/>
</dbReference>
<feature type="chain" id="PRO_5047049416" evidence="1">
    <location>
        <begin position="22"/>
        <end position="366"/>
    </location>
</feature>
<protein>
    <submittedName>
        <fullName evidence="2">Pectate lyase</fullName>
    </submittedName>
</protein>
<evidence type="ECO:0000313" key="3">
    <source>
        <dbReference type="Proteomes" id="UP000655016"/>
    </source>
</evidence>
<keyword evidence="2" id="KW-0456">Lyase</keyword>
<dbReference type="EMBL" id="BMKP01000004">
    <property type="protein sequence ID" value="GGF11350.1"/>
    <property type="molecule type" value="Genomic_DNA"/>
</dbReference>
<reference evidence="3" key="1">
    <citation type="journal article" date="2019" name="Int. J. Syst. Evol. Microbiol.">
        <title>The Global Catalogue of Microorganisms (GCM) 10K type strain sequencing project: providing services to taxonomists for standard genome sequencing and annotation.</title>
        <authorList>
            <consortium name="The Broad Institute Genomics Platform"/>
            <consortium name="The Broad Institute Genome Sequencing Center for Infectious Disease"/>
            <person name="Wu L."/>
            <person name="Ma J."/>
        </authorList>
    </citation>
    <scope>NUCLEOTIDE SEQUENCE [LARGE SCALE GENOMIC DNA]</scope>
    <source>
        <strain evidence="3">CGMCC 1.16060</strain>
    </source>
</reference>
<evidence type="ECO:0000256" key="1">
    <source>
        <dbReference type="SAM" id="SignalP"/>
    </source>
</evidence>